<evidence type="ECO:0000256" key="8">
    <source>
        <dbReference type="ARBA" id="ARBA00038290"/>
    </source>
</evidence>
<evidence type="ECO:0000256" key="5">
    <source>
        <dbReference type="ARBA" id="ARBA00022694"/>
    </source>
</evidence>
<evidence type="ECO:0000256" key="4">
    <source>
        <dbReference type="ARBA" id="ARBA00022691"/>
    </source>
</evidence>
<evidence type="ECO:0000256" key="6">
    <source>
        <dbReference type="ARBA" id="ARBA00023242"/>
    </source>
</evidence>
<feature type="domain" description="DTW" evidence="12">
    <location>
        <begin position="26"/>
        <end position="216"/>
    </location>
</feature>
<keyword evidence="6" id="KW-0539">Nucleus</keyword>
<protein>
    <recommendedName>
        <fullName evidence="9">tRNA-uridine aminocarboxypropyltransferase 1</fullName>
        <ecNumber evidence="2">2.5.1.25</ecNumber>
    </recommendedName>
    <alternativeName>
        <fullName evidence="10">DTW domain-containing protein 1</fullName>
    </alternativeName>
</protein>
<sequence length="223" mass="25862">MMKLTSAEFLSGVDARSTCPGCNCSRKYFCYDCRLLMPAVSSFAPKEVQLPAAVDIVKHTSEKNSKCTGVHCVLTAPSFVRLYDFPEFPDYRQDTNRKTVLIYPDKKAVSIAEYVEQFGEIDRFVFLDCTWSQAAGMRRDERLSGLPVIRLNSYRTQYWRPQHGHTEEDLATVEAVYYAMREYRDVIKTDSQYGGDFDDLLFWFDYFHRFVNDGRGLRALIKE</sequence>
<evidence type="ECO:0000256" key="10">
    <source>
        <dbReference type="ARBA" id="ARBA00042508"/>
    </source>
</evidence>
<evidence type="ECO:0000259" key="12">
    <source>
        <dbReference type="SMART" id="SM01144"/>
    </source>
</evidence>
<reference evidence="14" key="1">
    <citation type="submission" date="2022-11" db="UniProtKB">
        <authorList>
            <consortium name="WormBaseParasite"/>
        </authorList>
    </citation>
    <scope>IDENTIFICATION</scope>
</reference>
<comment type="catalytic activity">
    <reaction evidence="11">
        <text>a uridine in tRNA + S-adenosyl-L-methionine = a 3-[(3S)-3-amino-3-carboxypropyl]uridine in tRNA + S-methyl-5'-thioadenosine + H(+)</text>
        <dbReference type="Rhea" id="RHEA:62432"/>
        <dbReference type="Rhea" id="RHEA-COMP:13339"/>
        <dbReference type="Rhea" id="RHEA-COMP:16092"/>
        <dbReference type="ChEBI" id="CHEBI:15378"/>
        <dbReference type="ChEBI" id="CHEBI:17509"/>
        <dbReference type="ChEBI" id="CHEBI:59789"/>
        <dbReference type="ChEBI" id="CHEBI:65315"/>
        <dbReference type="ChEBI" id="CHEBI:82930"/>
        <dbReference type="EC" id="2.5.1.25"/>
    </reaction>
</comment>
<dbReference type="Proteomes" id="UP000887566">
    <property type="component" value="Unplaced"/>
</dbReference>
<dbReference type="Pfam" id="PF03942">
    <property type="entry name" value="DTW"/>
    <property type="match status" value="1"/>
</dbReference>
<proteinExistence type="inferred from homology"/>
<comment type="function">
    <text evidence="7">Catalyzes the formation of 3-(3-amino-3-carboxypropyl)uridine (acp3U) at position 20 in the D-loop of several cytoplasmic tRNAs (acp3U(20)).</text>
</comment>
<name>A0A914VCB1_9BILA</name>
<dbReference type="PANTHER" id="PTHR15627:SF8">
    <property type="entry name" value="TRNA-URIDINE AMINOCARBOXYPROPYLTRANSFERASE 1"/>
    <property type="match status" value="1"/>
</dbReference>
<evidence type="ECO:0000313" key="13">
    <source>
        <dbReference type="Proteomes" id="UP000887566"/>
    </source>
</evidence>
<keyword evidence="4" id="KW-0949">S-adenosyl-L-methionine</keyword>
<evidence type="ECO:0000256" key="11">
    <source>
        <dbReference type="ARBA" id="ARBA00048718"/>
    </source>
</evidence>
<keyword evidence="5" id="KW-0819">tRNA processing</keyword>
<evidence type="ECO:0000256" key="2">
    <source>
        <dbReference type="ARBA" id="ARBA00012386"/>
    </source>
</evidence>
<evidence type="ECO:0000256" key="9">
    <source>
        <dbReference type="ARBA" id="ARBA00039242"/>
    </source>
</evidence>
<dbReference type="GO" id="GO:0005634">
    <property type="term" value="C:nucleus"/>
    <property type="evidence" value="ECO:0007669"/>
    <property type="project" value="UniProtKB-SubCell"/>
</dbReference>
<dbReference type="PANTHER" id="PTHR15627">
    <property type="entry name" value="NATURAL KILLER CELL-SPECIFIC ANTIGEN KLIP1"/>
    <property type="match status" value="1"/>
</dbReference>
<dbReference type="EC" id="2.5.1.25" evidence="2"/>
<organism evidence="13 14">
    <name type="scientific">Plectus sambesii</name>
    <dbReference type="NCBI Taxonomy" id="2011161"/>
    <lineage>
        <taxon>Eukaryota</taxon>
        <taxon>Metazoa</taxon>
        <taxon>Ecdysozoa</taxon>
        <taxon>Nematoda</taxon>
        <taxon>Chromadorea</taxon>
        <taxon>Plectida</taxon>
        <taxon>Plectina</taxon>
        <taxon>Plectoidea</taxon>
        <taxon>Plectidae</taxon>
        <taxon>Plectus</taxon>
    </lineage>
</organism>
<comment type="similarity">
    <text evidence="8">Belongs to the TDD superfamily. DTWD1 family.</text>
</comment>
<keyword evidence="3" id="KW-0808">Transferase</keyword>
<accession>A0A914VCB1</accession>
<dbReference type="AlphaFoldDB" id="A0A914VCB1"/>
<evidence type="ECO:0000256" key="7">
    <source>
        <dbReference type="ARBA" id="ARBA00037050"/>
    </source>
</evidence>
<dbReference type="SMART" id="SM01144">
    <property type="entry name" value="DTW"/>
    <property type="match status" value="1"/>
</dbReference>
<evidence type="ECO:0000256" key="3">
    <source>
        <dbReference type="ARBA" id="ARBA00022679"/>
    </source>
</evidence>
<dbReference type="InterPro" id="IPR051521">
    <property type="entry name" value="tRNA_Mod/Golgi_Maint"/>
</dbReference>
<evidence type="ECO:0000256" key="1">
    <source>
        <dbReference type="ARBA" id="ARBA00004123"/>
    </source>
</evidence>
<comment type="subcellular location">
    <subcellularLocation>
        <location evidence="1">Nucleus</location>
    </subcellularLocation>
</comment>
<dbReference type="InterPro" id="IPR005636">
    <property type="entry name" value="DTW"/>
</dbReference>
<dbReference type="WBParaSite" id="PSAMB.scaffold176size68932.g2961.t1">
    <property type="protein sequence ID" value="PSAMB.scaffold176size68932.g2961.t1"/>
    <property type="gene ID" value="PSAMB.scaffold176size68932.g2961"/>
</dbReference>
<evidence type="ECO:0000313" key="14">
    <source>
        <dbReference type="WBParaSite" id="PSAMB.scaffold176size68932.g2961.t1"/>
    </source>
</evidence>
<keyword evidence="13" id="KW-1185">Reference proteome</keyword>
<dbReference type="GO" id="GO:0016432">
    <property type="term" value="F:tRNA-uridine aminocarboxypropyltransferase activity"/>
    <property type="evidence" value="ECO:0007669"/>
    <property type="project" value="UniProtKB-EC"/>
</dbReference>
<dbReference type="GO" id="GO:0006400">
    <property type="term" value="P:tRNA modification"/>
    <property type="evidence" value="ECO:0007669"/>
    <property type="project" value="TreeGrafter"/>
</dbReference>